<comment type="caution">
    <text evidence="1">The sequence shown here is derived from an EMBL/GenBank/DDBJ whole genome shotgun (WGS) entry which is preliminary data.</text>
</comment>
<dbReference type="EMBL" id="CAJEWN010000418">
    <property type="protein sequence ID" value="CAD2182023.1"/>
    <property type="molecule type" value="Genomic_DNA"/>
</dbReference>
<evidence type="ECO:0000313" key="2">
    <source>
        <dbReference type="Proteomes" id="UP000580250"/>
    </source>
</evidence>
<proteinExistence type="predicted"/>
<evidence type="ECO:0000313" key="1">
    <source>
        <dbReference type="EMBL" id="CAD2182023.1"/>
    </source>
</evidence>
<name>A0A6V7W4G4_MELEN</name>
<organism evidence="1 2">
    <name type="scientific">Meloidogyne enterolobii</name>
    <name type="common">Root-knot nematode worm</name>
    <name type="synonym">Meloidogyne mayaguensis</name>
    <dbReference type="NCBI Taxonomy" id="390850"/>
    <lineage>
        <taxon>Eukaryota</taxon>
        <taxon>Metazoa</taxon>
        <taxon>Ecdysozoa</taxon>
        <taxon>Nematoda</taxon>
        <taxon>Chromadorea</taxon>
        <taxon>Rhabditida</taxon>
        <taxon>Tylenchina</taxon>
        <taxon>Tylenchomorpha</taxon>
        <taxon>Tylenchoidea</taxon>
        <taxon>Meloidogynidae</taxon>
        <taxon>Meloidogyninae</taxon>
        <taxon>Meloidogyne</taxon>
    </lineage>
</organism>
<reference evidence="1 2" key="1">
    <citation type="submission" date="2020-08" db="EMBL/GenBank/DDBJ databases">
        <authorList>
            <person name="Koutsovoulos G."/>
            <person name="Danchin GJ E."/>
        </authorList>
    </citation>
    <scope>NUCLEOTIDE SEQUENCE [LARGE SCALE GENOMIC DNA]</scope>
</reference>
<gene>
    <name evidence="1" type="ORF">MENT_LOCUS34206</name>
</gene>
<protein>
    <submittedName>
        <fullName evidence="1">Uncharacterized protein</fullName>
    </submittedName>
</protein>
<dbReference type="Proteomes" id="UP000580250">
    <property type="component" value="Unassembled WGS sequence"/>
</dbReference>
<dbReference type="AlphaFoldDB" id="A0A6V7W4G4"/>
<sequence length="176" mass="20924">MTKDDIIENMLFPSKWNLPRFLSFFKYTSFFTKSVSLARHIQYGQSIPDNPSDPDYIFRILLPGLRFWGDNNVNIAKRNRVRRSINREIKHRCDRIKDLYHNIIDNEISLERQAFCLNGIIAQRRFVEDIGIYKEIDRALLSAILLYETEAVESFLMHVSEDPFFNVLFKFASFEF</sequence>
<accession>A0A6V7W4G4</accession>